<dbReference type="OrthoDB" id="6284061at2"/>
<keyword evidence="2" id="KW-1185">Reference proteome</keyword>
<evidence type="ECO:0000313" key="1">
    <source>
        <dbReference type="EMBL" id="OHU94385.1"/>
    </source>
</evidence>
<comment type="caution">
    <text evidence="1">The sequence shown here is derived from an EMBL/GenBank/DDBJ whole genome shotgun (WGS) entry which is preliminary data.</text>
</comment>
<reference evidence="1 2" key="1">
    <citation type="submission" date="2016-10" db="EMBL/GenBank/DDBJ databases">
        <title>Pseudoalteromonas amylolytica sp. nov., isolated from the surface seawater.</title>
        <authorList>
            <person name="Wu Y.-H."/>
            <person name="Cheng H."/>
            <person name="Jin X.-B."/>
            <person name="Wang C.-S."/>
            <person name="Xu X.-W."/>
        </authorList>
    </citation>
    <scope>NUCLEOTIDE SEQUENCE [LARGE SCALE GENOMIC DNA]</scope>
    <source>
        <strain evidence="1 2">JCM 12483</strain>
    </source>
</reference>
<dbReference type="RefSeq" id="WP_070992823.1">
    <property type="nucleotide sequence ID" value="NZ_CBCSHD010000009.1"/>
</dbReference>
<sequence>MKNLTKVLFLSAVVLISGCASKRPINLSSEARIGIYSSVTDKTNNNIWDETTARSGQQKDIIVDVDWGLKGKVEASLVKAAKKKWLIDTLIVASIEADLGAGDAISYGFSSVYEKFIPAFTEVKDRYDLDVIIIAKPAWRHYHGETPLYNKGIGVQSFEDGLSGHVAVEMFAVDLHTMKIIFPAIQDGITMQPFIRNFDLPDNYADVDRISGTVSIKDAYKSKVFMEVDSIVSWFINEVPITFHAKKI</sequence>
<dbReference type="EMBL" id="MNAN01000034">
    <property type="protein sequence ID" value="OHU94385.1"/>
    <property type="molecule type" value="Genomic_DNA"/>
</dbReference>
<dbReference type="PROSITE" id="PS51257">
    <property type="entry name" value="PROKAR_LIPOPROTEIN"/>
    <property type="match status" value="1"/>
</dbReference>
<protein>
    <recommendedName>
        <fullName evidence="3">Lipoprotein</fullName>
    </recommendedName>
</protein>
<organism evidence="1 2">
    <name type="scientific">Pseudoalteromonas byunsanensis</name>
    <dbReference type="NCBI Taxonomy" id="327939"/>
    <lineage>
        <taxon>Bacteria</taxon>
        <taxon>Pseudomonadati</taxon>
        <taxon>Pseudomonadota</taxon>
        <taxon>Gammaproteobacteria</taxon>
        <taxon>Alteromonadales</taxon>
        <taxon>Pseudoalteromonadaceae</taxon>
        <taxon>Pseudoalteromonas</taxon>
    </lineage>
</organism>
<dbReference type="AlphaFoldDB" id="A0A1S1N4M0"/>
<accession>A0A1S1N4M0</accession>
<name>A0A1S1N4M0_9GAMM</name>
<evidence type="ECO:0008006" key="3">
    <source>
        <dbReference type="Google" id="ProtNLM"/>
    </source>
</evidence>
<proteinExistence type="predicted"/>
<dbReference type="Proteomes" id="UP000180253">
    <property type="component" value="Unassembled WGS sequence"/>
</dbReference>
<gene>
    <name evidence="1" type="ORF">BIW53_15015</name>
</gene>
<evidence type="ECO:0000313" key="2">
    <source>
        <dbReference type="Proteomes" id="UP000180253"/>
    </source>
</evidence>